<dbReference type="CDD" id="cd06225">
    <property type="entry name" value="HAMP"/>
    <property type="match status" value="1"/>
</dbReference>
<evidence type="ECO:0000256" key="3">
    <source>
        <dbReference type="ARBA" id="ARBA00022500"/>
    </source>
</evidence>
<comment type="similarity">
    <text evidence="8">Belongs to the methyl-accepting chemotaxis (MCP) protein family.</text>
</comment>
<evidence type="ECO:0000256" key="7">
    <source>
        <dbReference type="ARBA" id="ARBA00023224"/>
    </source>
</evidence>
<sequence length="627" mass="67653">MFNSIRSKMLIAISVLVLLVVAGTGILLYRQSAEILQETIQDNAVNSAEQNSAIIAEWLSGGEVFLKNLAENNDIKTMMWSSQERYLKEVNNPDLENIAIAHLDGKTNVVNGNTVDLSQDEFFQQAIKNEGVSYSGVKTSRVNQNKVIYIAVPIEDMSERVGLLIGTVSIDYLQNLINKMKLNGEGYGWIIDQNKNTIAYPQTEYLANSKLANANEQLGKITDQMIAGEGGTSYYQYQGANKIIAYNPVGINGWSVAMIADRDLVLSSMNKMKNSSLIIAVAALILGIIIAVIIASYLANPLDYVSEVAAQIAAGDFRVEIKDKYQKRQDEIGKLANSFKEMIANLKIMILDVKNISEKVAASSEELSASGNQVGETAQEVSKAIQEVASNTEEQSAQVEETTATITELDKQIKMITTSSKAMDRQSNDVMTNIAKGNQSIEQSAQEIGKDISSQTNLLALNAAIEAARAGEAGRGFSVVADEIRELAEQSNKATDEIADLITGIQADIGSSVENMQETGQVVESSVNSIEASGTAFTEIENAAQILGNIIENINNKAQEMNVTSGEVETAVKQIAAASETAAANSEEVAASSQEQNAATDEIITAARELAEMAERLAESTAQFKLN</sequence>
<dbReference type="PROSITE" id="PS50111">
    <property type="entry name" value="CHEMOTAXIS_TRANSDUC_2"/>
    <property type="match status" value="1"/>
</dbReference>
<dbReference type="OrthoDB" id="9814363at2"/>
<comment type="subcellular location">
    <subcellularLocation>
        <location evidence="1">Cell membrane</location>
        <topology evidence="1">Multi-pass membrane protein</topology>
    </subcellularLocation>
</comment>
<accession>A0A1I4JPH9</accession>
<dbReference type="GO" id="GO:0007165">
    <property type="term" value="P:signal transduction"/>
    <property type="evidence" value="ECO:0007669"/>
    <property type="project" value="UniProtKB-KW"/>
</dbReference>
<name>A0A1I4JPH9_9FIRM</name>
<protein>
    <submittedName>
        <fullName evidence="13">Methyl-accepting chemotaxis protein</fullName>
    </submittedName>
</protein>
<evidence type="ECO:0000259" key="12">
    <source>
        <dbReference type="PROSITE" id="PS50885"/>
    </source>
</evidence>
<dbReference type="GO" id="GO:0005886">
    <property type="term" value="C:plasma membrane"/>
    <property type="evidence" value="ECO:0007669"/>
    <property type="project" value="UniProtKB-SubCell"/>
</dbReference>
<dbReference type="Gene3D" id="3.30.450.20">
    <property type="entry name" value="PAS domain"/>
    <property type="match status" value="1"/>
</dbReference>
<keyword evidence="3" id="KW-0145">Chemotaxis</keyword>
<feature type="transmembrane region" description="Helical" evidence="10">
    <location>
        <begin position="6"/>
        <end position="29"/>
    </location>
</feature>
<proteinExistence type="inferred from homology"/>
<dbReference type="Gene3D" id="1.10.287.950">
    <property type="entry name" value="Methyl-accepting chemotaxis protein"/>
    <property type="match status" value="1"/>
</dbReference>
<keyword evidence="4 10" id="KW-0812">Transmembrane</keyword>
<dbReference type="SUPFAM" id="SSF58104">
    <property type="entry name" value="Methyl-accepting chemotaxis protein (MCP) signaling domain"/>
    <property type="match status" value="1"/>
</dbReference>
<dbReference type="Pfam" id="PF00015">
    <property type="entry name" value="MCPsignal"/>
    <property type="match status" value="1"/>
</dbReference>
<keyword evidence="6 10" id="KW-0472">Membrane</keyword>
<dbReference type="GO" id="GO:0006935">
    <property type="term" value="P:chemotaxis"/>
    <property type="evidence" value="ECO:0007669"/>
    <property type="project" value="UniProtKB-KW"/>
</dbReference>
<evidence type="ECO:0000313" key="13">
    <source>
        <dbReference type="EMBL" id="SFL68440.1"/>
    </source>
</evidence>
<evidence type="ECO:0000256" key="10">
    <source>
        <dbReference type="SAM" id="Phobius"/>
    </source>
</evidence>
<dbReference type="PANTHER" id="PTHR32089:SF112">
    <property type="entry name" value="LYSOZYME-LIKE PROTEIN-RELATED"/>
    <property type="match status" value="1"/>
</dbReference>
<dbReference type="PROSITE" id="PS50885">
    <property type="entry name" value="HAMP"/>
    <property type="match status" value="1"/>
</dbReference>
<dbReference type="SMART" id="SM00304">
    <property type="entry name" value="HAMP"/>
    <property type="match status" value="2"/>
</dbReference>
<feature type="domain" description="Methyl-accepting transducer" evidence="11">
    <location>
        <begin position="370"/>
        <end position="590"/>
    </location>
</feature>
<dbReference type="Pfam" id="PF00672">
    <property type="entry name" value="HAMP"/>
    <property type="match status" value="1"/>
</dbReference>
<dbReference type="EMBL" id="FOTI01000024">
    <property type="protein sequence ID" value="SFL68440.1"/>
    <property type="molecule type" value="Genomic_DNA"/>
</dbReference>
<dbReference type="AlphaFoldDB" id="A0A1I4JPH9"/>
<evidence type="ECO:0000256" key="9">
    <source>
        <dbReference type="PROSITE-ProRule" id="PRU00284"/>
    </source>
</evidence>
<evidence type="ECO:0000256" key="1">
    <source>
        <dbReference type="ARBA" id="ARBA00004651"/>
    </source>
</evidence>
<gene>
    <name evidence="13" type="ORF">SAMN02983006_01773</name>
</gene>
<dbReference type="Proteomes" id="UP000199006">
    <property type="component" value="Unassembled WGS sequence"/>
</dbReference>
<keyword evidence="5 10" id="KW-1133">Transmembrane helix</keyword>
<reference evidence="13 14" key="1">
    <citation type="submission" date="2016-10" db="EMBL/GenBank/DDBJ databases">
        <authorList>
            <person name="de Groot N.N."/>
        </authorList>
    </citation>
    <scope>NUCLEOTIDE SEQUENCE [LARGE SCALE GENOMIC DNA]</scope>
    <source>
        <strain evidence="13 14">ATCC 51327</strain>
    </source>
</reference>
<dbReference type="SMART" id="SM00283">
    <property type="entry name" value="MA"/>
    <property type="match status" value="1"/>
</dbReference>
<evidence type="ECO:0000256" key="4">
    <source>
        <dbReference type="ARBA" id="ARBA00022692"/>
    </source>
</evidence>
<evidence type="ECO:0000256" key="2">
    <source>
        <dbReference type="ARBA" id="ARBA00022475"/>
    </source>
</evidence>
<evidence type="ECO:0000256" key="5">
    <source>
        <dbReference type="ARBA" id="ARBA00022989"/>
    </source>
</evidence>
<evidence type="ECO:0000259" key="11">
    <source>
        <dbReference type="PROSITE" id="PS50111"/>
    </source>
</evidence>
<keyword evidence="2" id="KW-1003">Cell membrane</keyword>
<evidence type="ECO:0000256" key="8">
    <source>
        <dbReference type="ARBA" id="ARBA00029447"/>
    </source>
</evidence>
<evidence type="ECO:0000313" key="14">
    <source>
        <dbReference type="Proteomes" id="UP000199006"/>
    </source>
</evidence>
<dbReference type="InterPro" id="IPR033479">
    <property type="entry name" value="dCache_1"/>
</dbReference>
<dbReference type="CDD" id="cd12912">
    <property type="entry name" value="PDC2_MCP_like"/>
    <property type="match status" value="1"/>
</dbReference>
<dbReference type="InterPro" id="IPR003660">
    <property type="entry name" value="HAMP_dom"/>
</dbReference>
<organism evidence="13 14">
    <name type="scientific">Halanaerobium salsuginis</name>
    <dbReference type="NCBI Taxonomy" id="29563"/>
    <lineage>
        <taxon>Bacteria</taxon>
        <taxon>Bacillati</taxon>
        <taxon>Bacillota</taxon>
        <taxon>Clostridia</taxon>
        <taxon>Halanaerobiales</taxon>
        <taxon>Halanaerobiaceae</taxon>
        <taxon>Halanaerobium</taxon>
    </lineage>
</organism>
<evidence type="ECO:0000256" key="6">
    <source>
        <dbReference type="ARBA" id="ARBA00023136"/>
    </source>
</evidence>
<keyword evidence="7 9" id="KW-0807">Transducer</keyword>
<feature type="domain" description="HAMP" evidence="12">
    <location>
        <begin position="296"/>
        <end position="351"/>
    </location>
</feature>
<dbReference type="InterPro" id="IPR004089">
    <property type="entry name" value="MCPsignal_dom"/>
</dbReference>
<dbReference type="RefSeq" id="WP_089861858.1">
    <property type="nucleotide sequence ID" value="NZ_FOTI01000024.1"/>
</dbReference>
<keyword evidence="14" id="KW-1185">Reference proteome</keyword>
<feature type="transmembrane region" description="Helical" evidence="10">
    <location>
        <begin position="277"/>
        <end position="299"/>
    </location>
</feature>
<dbReference type="Pfam" id="PF02743">
    <property type="entry name" value="dCache_1"/>
    <property type="match status" value="1"/>
</dbReference>
<dbReference type="PANTHER" id="PTHR32089">
    <property type="entry name" value="METHYL-ACCEPTING CHEMOTAXIS PROTEIN MCPB"/>
    <property type="match status" value="1"/>
</dbReference>
<dbReference type="STRING" id="29563.SAMN02983006_01773"/>